<dbReference type="Proteomes" id="UP000011912">
    <property type="component" value="Unassembled WGS sequence"/>
</dbReference>
<feature type="transmembrane region" description="Helical" evidence="1">
    <location>
        <begin position="36"/>
        <end position="58"/>
    </location>
</feature>
<evidence type="ECO:0000313" key="3">
    <source>
        <dbReference type="Proteomes" id="UP000011912"/>
    </source>
</evidence>
<organism evidence="2 3">
    <name type="scientific">Ligilactobacillus saerimneri 30a</name>
    <dbReference type="NCBI Taxonomy" id="1227363"/>
    <lineage>
        <taxon>Bacteria</taxon>
        <taxon>Bacillati</taxon>
        <taxon>Bacillota</taxon>
        <taxon>Bacilli</taxon>
        <taxon>Lactobacillales</taxon>
        <taxon>Lactobacillaceae</taxon>
        <taxon>Ligilactobacillus</taxon>
    </lineage>
</organism>
<keyword evidence="3" id="KW-1185">Reference proteome</keyword>
<evidence type="ECO:0000256" key="1">
    <source>
        <dbReference type="SAM" id="Phobius"/>
    </source>
</evidence>
<dbReference type="STRING" id="1227363.D271_01904"/>
<protein>
    <submittedName>
        <fullName evidence="2">Uncharacterized protein</fullName>
    </submittedName>
</protein>
<accession>M5J5E4</accession>
<evidence type="ECO:0000313" key="2">
    <source>
        <dbReference type="EMBL" id="EKW99426.1"/>
    </source>
</evidence>
<dbReference type="EMBL" id="ANAG01000006">
    <property type="protein sequence ID" value="EKW99426.1"/>
    <property type="molecule type" value="Genomic_DNA"/>
</dbReference>
<dbReference type="AlphaFoldDB" id="M5J5E4"/>
<keyword evidence="1" id="KW-0472">Membrane</keyword>
<proteinExistence type="predicted"/>
<keyword evidence="1" id="KW-1133">Transmembrane helix</keyword>
<feature type="transmembrane region" description="Helical" evidence="1">
    <location>
        <begin position="6"/>
        <end position="24"/>
    </location>
</feature>
<reference evidence="2 3" key="1">
    <citation type="journal article" date="2013" name="Genome Announc.">
        <title>Genome Sequence of Lactobacillus saerimneri 30a (Formerly Lactobacillus sp. Strain 30a), a Reference Lactic Acid Bacterium Strain Producing Biogenic Amines.</title>
        <authorList>
            <person name="Romano A."/>
            <person name="Trip H."/>
            <person name="Campbell-Sills H."/>
            <person name="Bouchez O."/>
            <person name="Sherman D."/>
            <person name="Lolkema J.S."/>
            <person name="Lucas P.M."/>
        </authorList>
    </citation>
    <scope>NUCLEOTIDE SEQUENCE [LARGE SCALE GENOMIC DNA]</scope>
    <source>
        <strain evidence="2 3">30a</strain>
    </source>
</reference>
<keyword evidence="1" id="KW-0812">Transmembrane</keyword>
<name>M5J5E4_9LACO</name>
<sequence>MGLSLMLVLVLLVVIGVIMLISARTIRQRNMLLIKILILAIGIICLGGGSYLLFYLFINGAL</sequence>
<comment type="caution">
    <text evidence="2">The sequence shown here is derived from an EMBL/GenBank/DDBJ whole genome shotgun (WGS) entry which is preliminary data.</text>
</comment>
<gene>
    <name evidence="2" type="ORF">D271_01904</name>
</gene>